<gene>
    <name evidence="14" type="ORF">EWM64_g879</name>
</gene>
<evidence type="ECO:0000256" key="1">
    <source>
        <dbReference type="ARBA" id="ARBA00004196"/>
    </source>
</evidence>
<feature type="compositionally biased region" description="Low complexity" evidence="11">
    <location>
        <begin position="502"/>
        <end position="525"/>
    </location>
</feature>
<evidence type="ECO:0000313" key="15">
    <source>
        <dbReference type="Proteomes" id="UP000298061"/>
    </source>
</evidence>
<keyword evidence="9 10" id="KW-0449">Lipoprotein</keyword>
<name>A0A4Z0AA58_9AGAM</name>
<dbReference type="Pfam" id="PF07983">
    <property type="entry name" value="X8"/>
    <property type="match status" value="1"/>
</dbReference>
<evidence type="ECO:0000256" key="2">
    <source>
        <dbReference type="ARBA" id="ARBA00004589"/>
    </source>
</evidence>
<comment type="caution">
    <text evidence="14">The sequence shown here is derived from an EMBL/GenBank/DDBJ whole genome shotgun (WGS) entry which is preliminary data.</text>
</comment>
<keyword evidence="10" id="KW-0808">Transferase</keyword>
<dbReference type="Gene3D" id="3.20.20.80">
    <property type="entry name" value="Glycosidases"/>
    <property type="match status" value="1"/>
</dbReference>
<evidence type="ECO:0000256" key="11">
    <source>
        <dbReference type="SAM" id="MobiDB-lite"/>
    </source>
</evidence>
<feature type="region of interest" description="Disordered" evidence="11">
    <location>
        <begin position="336"/>
        <end position="357"/>
    </location>
</feature>
<keyword evidence="8" id="KW-0325">Glycoprotein</keyword>
<dbReference type="Pfam" id="PF03198">
    <property type="entry name" value="Glyco_hydro_72"/>
    <property type="match status" value="1"/>
</dbReference>
<feature type="transmembrane region" description="Helical" evidence="12">
    <location>
        <begin position="539"/>
        <end position="558"/>
    </location>
</feature>
<dbReference type="AlphaFoldDB" id="A0A4Z0AA58"/>
<comment type="subcellular location">
    <subcellularLocation>
        <location evidence="1">Cell envelope</location>
    </subcellularLocation>
    <subcellularLocation>
        <location evidence="10">Cell membrane</location>
        <topology evidence="10">Lipid-anchor</topology>
        <topology evidence="10">GPI-anchor</topology>
    </subcellularLocation>
    <subcellularLocation>
        <location evidence="2">Membrane</location>
        <topology evidence="2">Lipid-anchor</topology>
        <topology evidence="2">GPI-anchor</topology>
    </subcellularLocation>
</comment>
<dbReference type="GO" id="GO:0031505">
    <property type="term" value="P:fungal-type cell wall organization"/>
    <property type="evidence" value="ECO:0007669"/>
    <property type="project" value="TreeGrafter"/>
</dbReference>
<dbReference type="GO" id="GO:0042124">
    <property type="term" value="F:1,3-beta-glucanosyltransferase activity"/>
    <property type="evidence" value="ECO:0007669"/>
    <property type="project" value="TreeGrafter"/>
</dbReference>
<evidence type="ECO:0000256" key="8">
    <source>
        <dbReference type="ARBA" id="ARBA00023180"/>
    </source>
</evidence>
<keyword evidence="12" id="KW-0812">Transmembrane</keyword>
<dbReference type="EMBL" id="SFCI01000051">
    <property type="protein sequence ID" value="TFY83134.1"/>
    <property type="molecule type" value="Genomic_DNA"/>
</dbReference>
<comment type="similarity">
    <text evidence="3 10">Belongs to the glycosyl hydrolase 72 family.</text>
</comment>
<feature type="chain" id="PRO_5021512150" description="1,3-beta-glucanosyltransferase" evidence="10">
    <location>
        <begin position="24"/>
        <end position="559"/>
    </location>
</feature>
<dbReference type="OrthoDB" id="421038at2759"/>
<evidence type="ECO:0000256" key="12">
    <source>
        <dbReference type="SAM" id="Phobius"/>
    </source>
</evidence>
<dbReference type="PANTHER" id="PTHR31468">
    <property type="entry name" value="1,3-BETA-GLUCANOSYLTRANSFERASE GAS1"/>
    <property type="match status" value="1"/>
</dbReference>
<evidence type="ECO:0000256" key="4">
    <source>
        <dbReference type="ARBA" id="ARBA00022622"/>
    </source>
</evidence>
<dbReference type="Proteomes" id="UP000298061">
    <property type="component" value="Unassembled WGS sequence"/>
</dbReference>
<dbReference type="InterPro" id="IPR012946">
    <property type="entry name" value="X8"/>
</dbReference>
<dbReference type="GO" id="GO:0098552">
    <property type="term" value="C:side of membrane"/>
    <property type="evidence" value="ECO:0007669"/>
    <property type="project" value="UniProtKB-KW"/>
</dbReference>
<reference evidence="14 15" key="1">
    <citation type="submission" date="2019-02" db="EMBL/GenBank/DDBJ databases">
        <title>Genome sequencing of the rare red list fungi Hericium alpestre (H. flagellum).</title>
        <authorList>
            <person name="Buettner E."/>
            <person name="Kellner H."/>
        </authorList>
    </citation>
    <scope>NUCLEOTIDE SEQUENCE [LARGE SCALE GENOMIC DNA]</scope>
    <source>
        <strain evidence="14 15">DSM 108284</strain>
    </source>
</reference>
<feature type="domain" description="X8" evidence="13">
    <location>
        <begin position="389"/>
        <end position="492"/>
    </location>
</feature>
<dbReference type="GO" id="GO:0005886">
    <property type="term" value="C:plasma membrane"/>
    <property type="evidence" value="ECO:0007669"/>
    <property type="project" value="UniProtKB-SubCell"/>
</dbReference>
<evidence type="ECO:0000256" key="7">
    <source>
        <dbReference type="ARBA" id="ARBA00023157"/>
    </source>
</evidence>
<dbReference type="SMART" id="SM00768">
    <property type="entry name" value="X8"/>
    <property type="match status" value="1"/>
</dbReference>
<evidence type="ECO:0000256" key="5">
    <source>
        <dbReference type="ARBA" id="ARBA00022729"/>
    </source>
</evidence>
<dbReference type="STRING" id="135208.A0A4Z0AA58"/>
<dbReference type="SUPFAM" id="SSF51445">
    <property type="entry name" value="(Trans)glycosidases"/>
    <property type="match status" value="1"/>
</dbReference>
<dbReference type="EC" id="2.4.1.-" evidence="10"/>
<evidence type="ECO:0000256" key="10">
    <source>
        <dbReference type="RuleBase" id="RU361209"/>
    </source>
</evidence>
<accession>A0A4Z0AA58</accession>
<keyword evidence="15" id="KW-1185">Reference proteome</keyword>
<evidence type="ECO:0000256" key="3">
    <source>
        <dbReference type="ARBA" id="ARBA00007528"/>
    </source>
</evidence>
<evidence type="ECO:0000259" key="13">
    <source>
        <dbReference type="SMART" id="SM00768"/>
    </source>
</evidence>
<comment type="function">
    <text evidence="10">Splits internally a 1,3-beta-glucan molecule and transfers the newly generated reducing end (the donor) to the non-reducing end of another 1,3-beta-glucan molecule (the acceptor) forming a 1,3-beta linkage, resulting in the elongation of 1,3-beta-glucan chains in the cell wall.</text>
</comment>
<dbReference type="PANTHER" id="PTHR31468:SF2">
    <property type="entry name" value="1,3-BETA-GLUCANOSYLTRANSFERASE GAS1"/>
    <property type="match status" value="1"/>
</dbReference>
<protein>
    <recommendedName>
        <fullName evidence="10">1,3-beta-glucanosyltransferase</fullName>
        <ecNumber evidence="10">2.4.1.-</ecNumber>
    </recommendedName>
</protein>
<proteinExistence type="inferred from homology"/>
<sequence>MFKMRALAATLTLAAALSSGVHAINKITRSGRYLYDSGGTRFYMKGVAYQEQGAVLATTGPFSEPSTFIDPLANDTACARDVPVLQSLGVNTVRVYSVNNTLNHDSCMQALSNAGIYTIIDLTLPVNGSIDRASPEWTTNLLDLYIGTINSFAKYDNVLAYNVGNEVVTAANETSALTFVKAAARDVKAYLNSKSLNILVGYAAIDMDSTLLGPLANYLACDASGQGSGNNAIDLFGLNNYEWCGDSTFQQSYAAKTQLFQNFNVVAYFSEYGCPTPSPRGWTEVGALFSTDMSPVWSGGMAFSYFPATSDQGSFGMVTINGNQVQTSQDFDNLKAQYGQASGPNSPSQSSAGSSTYPACPAQSTNLLVSNTLPPTPNDAACDCLQNSLSCQFTPTTSNTTGILGPLLDTACSLIGTAGGNCNAISGSGSSGQYGAASGCDPSVKLSFVMSQFYEANNRDPQSCSFGGNGTVNTAAPSSVTAANNVASSCLASATGTSVPTAPSSAGGSSSSTGSGQNSGSNGGNSNSAMSAILGETRGLYGAAAMFVITLATGCYVLA</sequence>
<keyword evidence="6 10" id="KW-0472">Membrane</keyword>
<dbReference type="InterPro" id="IPR004886">
    <property type="entry name" value="Glucanosyltransferase"/>
</dbReference>
<organism evidence="14 15">
    <name type="scientific">Hericium alpestre</name>
    <dbReference type="NCBI Taxonomy" id="135208"/>
    <lineage>
        <taxon>Eukaryota</taxon>
        <taxon>Fungi</taxon>
        <taxon>Dikarya</taxon>
        <taxon>Basidiomycota</taxon>
        <taxon>Agaricomycotina</taxon>
        <taxon>Agaricomycetes</taxon>
        <taxon>Russulales</taxon>
        <taxon>Hericiaceae</taxon>
        <taxon>Hericium</taxon>
    </lineage>
</organism>
<dbReference type="InterPro" id="IPR017853">
    <property type="entry name" value="GH"/>
</dbReference>
<feature type="signal peptide" evidence="10">
    <location>
        <begin position="1"/>
        <end position="23"/>
    </location>
</feature>
<evidence type="ECO:0000313" key="14">
    <source>
        <dbReference type="EMBL" id="TFY83134.1"/>
    </source>
</evidence>
<keyword evidence="7" id="KW-1015">Disulfide bond</keyword>
<feature type="compositionally biased region" description="Low complexity" evidence="11">
    <location>
        <begin position="340"/>
        <end position="355"/>
    </location>
</feature>
<keyword evidence="4 10" id="KW-0336">GPI-anchor</keyword>
<feature type="region of interest" description="Disordered" evidence="11">
    <location>
        <begin position="501"/>
        <end position="525"/>
    </location>
</feature>
<keyword evidence="5 10" id="KW-0732">Signal</keyword>
<dbReference type="GO" id="GO:0071970">
    <property type="term" value="P:fungal-type cell wall (1-&gt;3)-beta-D-glucan biosynthetic process"/>
    <property type="evidence" value="ECO:0007669"/>
    <property type="project" value="TreeGrafter"/>
</dbReference>
<evidence type="ECO:0000256" key="9">
    <source>
        <dbReference type="ARBA" id="ARBA00023288"/>
    </source>
</evidence>
<keyword evidence="12" id="KW-1133">Transmembrane helix</keyword>
<dbReference type="Gene3D" id="1.20.58.1040">
    <property type="match status" value="1"/>
</dbReference>
<evidence type="ECO:0000256" key="6">
    <source>
        <dbReference type="ARBA" id="ARBA00023136"/>
    </source>
</evidence>